<name>A0A6L6GHM7_9GAMM</name>
<evidence type="ECO:0000313" key="3">
    <source>
        <dbReference type="Proteomes" id="UP000473854"/>
    </source>
</evidence>
<feature type="transmembrane region" description="Helical" evidence="1">
    <location>
        <begin position="36"/>
        <end position="55"/>
    </location>
</feature>
<evidence type="ECO:0000313" key="2">
    <source>
        <dbReference type="EMBL" id="MTD12017.1"/>
    </source>
</evidence>
<dbReference type="AlphaFoldDB" id="A0A6L6GHM7"/>
<gene>
    <name evidence="2" type="ORF">GIX10_11390</name>
</gene>
<dbReference type="EMBL" id="WLYL01000043">
    <property type="protein sequence ID" value="MTD12017.1"/>
    <property type="molecule type" value="Genomic_DNA"/>
</dbReference>
<comment type="caution">
    <text evidence="2">The sequence shown here is derived from an EMBL/GenBank/DDBJ whole genome shotgun (WGS) entry which is preliminary data.</text>
</comment>
<proteinExistence type="predicted"/>
<keyword evidence="1" id="KW-1133">Transmembrane helix</keyword>
<organism evidence="2 3">
    <name type="scientific">Acinetobacter faecalis</name>
    <dbReference type="NCBI Taxonomy" id="2665161"/>
    <lineage>
        <taxon>Bacteria</taxon>
        <taxon>Pseudomonadati</taxon>
        <taxon>Pseudomonadota</taxon>
        <taxon>Gammaproteobacteria</taxon>
        <taxon>Moraxellales</taxon>
        <taxon>Moraxellaceae</taxon>
        <taxon>Acinetobacter</taxon>
    </lineage>
</organism>
<keyword evidence="1" id="KW-0472">Membrane</keyword>
<dbReference type="Proteomes" id="UP000473854">
    <property type="component" value="Unassembled WGS sequence"/>
</dbReference>
<reference evidence="2 3" key="1">
    <citation type="submission" date="2019-11" db="EMBL/GenBank/DDBJ databases">
        <authorList>
            <person name="An D."/>
        </authorList>
    </citation>
    <scope>NUCLEOTIDE SEQUENCE [LARGE SCALE GENOMIC DNA]</scope>
    <source>
        <strain evidence="2 3">YIM 103518</strain>
    </source>
</reference>
<protein>
    <submittedName>
        <fullName evidence="2">Uncharacterized protein</fullName>
    </submittedName>
</protein>
<evidence type="ECO:0000256" key="1">
    <source>
        <dbReference type="SAM" id="Phobius"/>
    </source>
</evidence>
<sequence>MPTFLLFLGFLVIVLCPMLSVLYAESKEITQDQKKIIFLLAFIPGCLIFVLAAVLKEDHPPVISKACGTVSFYKTYAVRHDYFERIAIQFDGSKYNRHLKFNDDLMRKQKGERVCFEFYDRLKNKDVSESKVIRWIDLAEMQTITSSNQIK</sequence>
<keyword evidence="1" id="KW-0812">Transmembrane</keyword>
<accession>A0A6L6GHM7</accession>